<dbReference type="SUPFAM" id="SSF53067">
    <property type="entry name" value="Actin-like ATPase domain"/>
    <property type="match status" value="1"/>
</dbReference>
<dbReference type="Gene3D" id="3.90.640.10">
    <property type="entry name" value="Actin, Chain A, domain 4"/>
    <property type="match status" value="1"/>
</dbReference>
<protein>
    <submittedName>
        <fullName evidence="1">Uncharacterized protein</fullName>
    </submittedName>
</protein>
<dbReference type="PANTHER" id="PTHR14187:SF5">
    <property type="entry name" value="HEAT SHOCK 70 KDA PROTEIN 12A"/>
    <property type="match status" value="1"/>
</dbReference>
<proteinExistence type="predicted"/>
<dbReference type="Gene3D" id="3.30.420.40">
    <property type="match status" value="2"/>
</dbReference>
<organism evidence="1 2">
    <name type="scientific">Pinctada imbricata</name>
    <name type="common">Atlantic pearl-oyster</name>
    <name type="synonym">Pinctada martensii</name>
    <dbReference type="NCBI Taxonomy" id="66713"/>
    <lineage>
        <taxon>Eukaryota</taxon>
        <taxon>Metazoa</taxon>
        <taxon>Spiralia</taxon>
        <taxon>Lophotrochozoa</taxon>
        <taxon>Mollusca</taxon>
        <taxon>Bivalvia</taxon>
        <taxon>Autobranchia</taxon>
        <taxon>Pteriomorphia</taxon>
        <taxon>Pterioida</taxon>
        <taxon>Pterioidea</taxon>
        <taxon>Pteriidae</taxon>
        <taxon>Pinctada</taxon>
    </lineage>
</organism>
<gene>
    <name evidence="1" type="ORF">FSP39_004981</name>
</gene>
<evidence type="ECO:0000313" key="1">
    <source>
        <dbReference type="EMBL" id="KAK3105758.1"/>
    </source>
</evidence>
<dbReference type="Proteomes" id="UP001186944">
    <property type="component" value="Unassembled WGS sequence"/>
</dbReference>
<keyword evidence="2" id="KW-1185">Reference proteome</keyword>
<name>A0AA89CCI4_PINIB</name>
<reference evidence="1" key="1">
    <citation type="submission" date="2019-08" db="EMBL/GenBank/DDBJ databases">
        <title>The improved chromosome-level genome for the pearl oyster Pinctada fucata martensii using PacBio sequencing and Hi-C.</title>
        <authorList>
            <person name="Zheng Z."/>
        </authorList>
    </citation>
    <scope>NUCLEOTIDE SEQUENCE</scope>
    <source>
        <strain evidence="1">ZZ-2019</strain>
        <tissue evidence="1">Adductor muscle</tissue>
    </source>
</reference>
<evidence type="ECO:0000313" key="2">
    <source>
        <dbReference type="Proteomes" id="UP001186944"/>
    </source>
</evidence>
<dbReference type="AlphaFoldDB" id="A0AA89CCI4"/>
<accession>A0AA89CCI4</accession>
<comment type="caution">
    <text evidence="1">The sequence shown here is derived from an EMBL/GenBank/DDBJ whole genome shotgun (WGS) entry which is preliminary data.</text>
</comment>
<sequence>MADKSFISLPMVLLDIYADMTGKDLNQSVAESKYHDTVRIIGEKVKFNKELAKNVFEEAKRGIVDFVKDCLYKKNIDMKITSIIIVGGFASSNRIVEAVREACPNHRVVVPLEPDIAVLKGATIYGHVPRIIMSRISRYTYGIGVLNTFIQGQHPEDKRVKKNGTDLCKDVFEKFVEAGRKVPSEGLDREYDITFAHKPLELQMFVTSDQRPVLTSDTGCLLLGKICVELPTGGWKTDATVSVRIYFGGTEIHVMARDSQKDFLYEANYDFL</sequence>
<dbReference type="PANTHER" id="PTHR14187">
    <property type="entry name" value="ALPHA KINASE/ELONGATION FACTOR 2 KINASE"/>
    <property type="match status" value="1"/>
</dbReference>
<dbReference type="InterPro" id="IPR043129">
    <property type="entry name" value="ATPase_NBD"/>
</dbReference>
<dbReference type="EMBL" id="VSWD01000003">
    <property type="protein sequence ID" value="KAK3105758.1"/>
    <property type="molecule type" value="Genomic_DNA"/>
</dbReference>